<evidence type="ECO:0000313" key="2">
    <source>
        <dbReference type="Proteomes" id="UP000261704"/>
    </source>
</evidence>
<dbReference type="EMBL" id="CP032125">
    <property type="protein sequence ID" value="AXX98074.1"/>
    <property type="molecule type" value="Genomic_DNA"/>
</dbReference>
<dbReference type="RefSeq" id="WP_118942730.1">
    <property type="nucleotide sequence ID" value="NZ_CP032125.1"/>
</dbReference>
<evidence type="ECO:0008006" key="3">
    <source>
        <dbReference type="Google" id="ProtNLM"/>
    </source>
</evidence>
<protein>
    <recommendedName>
        <fullName evidence="3">XRE family transcriptional regulator</fullName>
    </recommendedName>
</protein>
<dbReference type="Gene3D" id="1.10.260.40">
    <property type="entry name" value="lambda repressor-like DNA-binding domains"/>
    <property type="match status" value="1"/>
</dbReference>
<gene>
    <name evidence="1" type="ORF">BAR1_09095</name>
</gene>
<dbReference type="OrthoDB" id="7206663at2"/>
<reference evidence="1 2" key="1">
    <citation type="submission" date="2018-09" db="EMBL/GenBank/DDBJ databases">
        <title>Profundibacter amoris BAR1 gen. nov., sp. nov., a new member of the Roseobacter clade isolated at Lokis Castle Vent Field on the Arctic Mid-Oceanic Ridge.</title>
        <authorList>
            <person name="Le Moine Bauer S."/>
            <person name="Sjoeberg A.G."/>
            <person name="L'Haridon S."/>
            <person name="Stokke R."/>
            <person name="Roalkvam I."/>
            <person name="Steen I.H."/>
            <person name="Dahle H."/>
        </authorList>
    </citation>
    <scope>NUCLEOTIDE SEQUENCE [LARGE SCALE GENOMIC DNA]</scope>
    <source>
        <strain evidence="1 2">BAR1</strain>
    </source>
</reference>
<keyword evidence="2" id="KW-1185">Reference proteome</keyword>
<dbReference type="KEGG" id="pamo:BAR1_09095"/>
<organism evidence="1 2">
    <name type="scientific">Profundibacter amoris</name>
    <dbReference type="NCBI Taxonomy" id="2171755"/>
    <lineage>
        <taxon>Bacteria</taxon>
        <taxon>Pseudomonadati</taxon>
        <taxon>Pseudomonadota</taxon>
        <taxon>Alphaproteobacteria</taxon>
        <taxon>Rhodobacterales</taxon>
        <taxon>Paracoccaceae</taxon>
        <taxon>Profundibacter</taxon>
    </lineage>
</organism>
<name>A0A347UGU6_9RHOB</name>
<evidence type="ECO:0000313" key="1">
    <source>
        <dbReference type="EMBL" id="AXX98074.1"/>
    </source>
</evidence>
<dbReference type="AlphaFoldDB" id="A0A347UGU6"/>
<dbReference type="GO" id="GO:0003677">
    <property type="term" value="F:DNA binding"/>
    <property type="evidence" value="ECO:0007669"/>
    <property type="project" value="InterPro"/>
</dbReference>
<accession>A0A347UGU6</accession>
<dbReference type="InterPro" id="IPR010982">
    <property type="entry name" value="Lambda_DNA-bd_dom_sf"/>
</dbReference>
<dbReference type="Proteomes" id="UP000261704">
    <property type="component" value="Chromosome"/>
</dbReference>
<sequence length="213" mass="24143">MNVISPKQCRAARALLDITRADLSQISSVSSAAIGGFETEATTPRAASISLVRAALEGKGIEFLDDDGVRERKNTVRVYKGEKIHRQLLDEIYSDLKENGGEILIKGVIETSWEDGDDKSFLKNHLDRLKQAGITERMIVSEDADYFVAPIHWYRKIPSKYFTPHTHWIFANKVAMISWGDIETLTIIEDKALFRTERLLFDCVWDNVAKVVE</sequence>
<proteinExistence type="predicted"/>